<sequence>MVLSKRQRIEILILFGCGDKIRSQAEVCALFNAKYPENQIWQGTVSKIFHKSEEHGTIHDLPRTRRARALNEEKKLDIALELLENPHTSTVSLARNQDAPRTTNPRFLQQEKYHPYKLCEGGPATDLINGLLVKNRRIAEEHIAYILKEVTKAIIYLHENKVVHRDVRGSNILLTREGEVKLCDFGLSRKLRSKDQKLFTRLGSCCWMAPELASANQSKNDAYYDNRIDVWALGITAIELGEGKAPFQDMHPTRAMFQIITNPPPSLQKLTYWSEYYHDFISECLVKYFEYRPYIMEVIDHPFLGQIPENNYHLSLEIKSLLADVDKLDLCRPTEVIVNENCIKKGVDGDLEPMYEEDLAVLPAPTENNVLFLLEKRLEMGECYSFIGDILLYLNPNEARDNYGKNRNDLSLSEK</sequence>
<evidence type="ECO:0000256" key="5">
    <source>
        <dbReference type="ARBA" id="ARBA00022741"/>
    </source>
</evidence>
<dbReference type="InterPro" id="IPR027417">
    <property type="entry name" value="P-loop_NTPase"/>
</dbReference>
<dbReference type="GO" id="GO:0042995">
    <property type="term" value="C:cell projection"/>
    <property type="evidence" value="ECO:0007669"/>
    <property type="project" value="UniProtKB-SubCell"/>
</dbReference>
<dbReference type="GO" id="GO:0005856">
    <property type="term" value="C:cytoskeleton"/>
    <property type="evidence" value="ECO:0007669"/>
    <property type="project" value="UniProtKB-SubCell"/>
</dbReference>
<keyword evidence="12" id="KW-1185">Reference proteome</keyword>
<feature type="domain" description="Protein kinase" evidence="10">
    <location>
        <begin position="34"/>
        <end position="304"/>
    </location>
</feature>
<keyword evidence="6" id="KW-0067">ATP-binding</keyword>
<proteinExistence type="predicted"/>
<evidence type="ECO:0000259" key="10">
    <source>
        <dbReference type="PROSITE" id="PS50011"/>
    </source>
</evidence>
<dbReference type="Gene3D" id="1.10.510.10">
    <property type="entry name" value="Transferase(Phosphotransferase) domain 1"/>
    <property type="match status" value="1"/>
</dbReference>
<keyword evidence="3" id="KW-0963">Cytoplasm</keyword>
<dbReference type="InterPro" id="IPR052409">
    <property type="entry name" value="Myosin-III_kinase_activity"/>
</dbReference>
<dbReference type="InterPro" id="IPR000719">
    <property type="entry name" value="Prot_kinase_dom"/>
</dbReference>
<evidence type="ECO:0000256" key="4">
    <source>
        <dbReference type="ARBA" id="ARBA00022737"/>
    </source>
</evidence>
<protein>
    <recommendedName>
        <fullName evidence="10">Protein kinase domain-containing protein</fullName>
    </recommendedName>
</protein>
<dbReference type="SMART" id="SM00219">
    <property type="entry name" value="TyrKc"/>
    <property type="match status" value="1"/>
</dbReference>
<dbReference type="InterPro" id="IPR036961">
    <property type="entry name" value="Kinesin_motor_dom_sf"/>
</dbReference>
<evidence type="ECO:0000256" key="7">
    <source>
        <dbReference type="ARBA" id="ARBA00023203"/>
    </source>
</evidence>
<dbReference type="Proteomes" id="UP001159042">
    <property type="component" value="Unassembled WGS sequence"/>
</dbReference>
<evidence type="ECO:0000256" key="3">
    <source>
        <dbReference type="ARBA" id="ARBA00022490"/>
    </source>
</evidence>
<keyword evidence="9" id="KW-0966">Cell projection</keyword>
<keyword evidence="4" id="KW-0677">Repeat</keyword>
<keyword evidence="7" id="KW-0009">Actin-binding</keyword>
<dbReference type="GO" id="GO:0003779">
    <property type="term" value="F:actin binding"/>
    <property type="evidence" value="ECO:0007669"/>
    <property type="project" value="UniProtKB-KW"/>
</dbReference>
<dbReference type="GO" id="GO:0030832">
    <property type="term" value="P:regulation of actin filament length"/>
    <property type="evidence" value="ECO:0007669"/>
    <property type="project" value="TreeGrafter"/>
</dbReference>
<evidence type="ECO:0000256" key="8">
    <source>
        <dbReference type="ARBA" id="ARBA00023212"/>
    </source>
</evidence>
<dbReference type="InterPro" id="IPR020635">
    <property type="entry name" value="Tyr_kinase_cat_dom"/>
</dbReference>
<dbReference type="PANTHER" id="PTHR46256">
    <property type="entry name" value="AGAP011099-PA"/>
    <property type="match status" value="1"/>
</dbReference>
<evidence type="ECO:0000256" key="2">
    <source>
        <dbReference type="ARBA" id="ARBA00004316"/>
    </source>
</evidence>
<evidence type="ECO:0000313" key="12">
    <source>
        <dbReference type="Proteomes" id="UP001159042"/>
    </source>
</evidence>
<dbReference type="GO" id="GO:0000146">
    <property type="term" value="F:microfilament motor activity"/>
    <property type="evidence" value="ECO:0007669"/>
    <property type="project" value="TreeGrafter"/>
</dbReference>
<evidence type="ECO:0000256" key="1">
    <source>
        <dbReference type="ARBA" id="ARBA00004245"/>
    </source>
</evidence>
<evidence type="ECO:0000313" key="11">
    <source>
        <dbReference type="EMBL" id="KAJ8920812.1"/>
    </source>
</evidence>
<name>A0AAV8W3S2_9CUCU</name>
<dbReference type="GO" id="GO:0004674">
    <property type="term" value="F:protein serine/threonine kinase activity"/>
    <property type="evidence" value="ECO:0007669"/>
    <property type="project" value="TreeGrafter"/>
</dbReference>
<dbReference type="Pfam" id="PF00069">
    <property type="entry name" value="Pkinase"/>
    <property type="match status" value="1"/>
</dbReference>
<evidence type="ECO:0000256" key="6">
    <source>
        <dbReference type="ARBA" id="ARBA00022840"/>
    </source>
</evidence>
<accession>A0AAV8W3S2</accession>
<keyword evidence="8" id="KW-0206">Cytoskeleton</keyword>
<dbReference type="InterPro" id="IPR011009">
    <property type="entry name" value="Kinase-like_dom_sf"/>
</dbReference>
<dbReference type="PROSITE" id="PS50011">
    <property type="entry name" value="PROTEIN_KINASE_DOM"/>
    <property type="match status" value="1"/>
</dbReference>
<dbReference type="AlphaFoldDB" id="A0AAV8W3S2"/>
<dbReference type="SUPFAM" id="SSF52540">
    <property type="entry name" value="P-loop containing nucleoside triphosphate hydrolases"/>
    <property type="match status" value="1"/>
</dbReference>
<evidence type="ECO:0000256" key="9">
    <source>
        <dbReference type="ARBA" id="ARBA00023273"/>
    </source>
</evidence>
<dbReference type="GO" id="GO:0005524">
    <property type="term" value="F:ATP binding"/>
    <property type="evidence" value="ECO:0007669"/>
    <property type="project" value="UniProtKB-KW"/>
</dbReference>
<dbReference type="InterPro" id="IPR008266">
    <property type="entry name" value="Tyr_kinase_AS"/>
</dbReference>
<keyword evidence="5" id="KW-0547">Nucleotide-binding</keyword>
<dbReference type="Gene3D" id="3.40.850.10">
    <property type="entry name" value="Kinesin motor domain"/>
    <property type="match status" value="1"/>
</dbReference>
<dbReference type="PROSITE" id="PS00109">
    <property type="entry name" value="PROTEIN_KINASE_TYR"/>
    <property type="match status" value="1"/>
</dbReference>
<organism evidence="11 12">
    <name type="scientific">Exocentrus adspersus</name>
    <dbReference type="NCBI Taxonomy" id="1586481"/>
    <lineage>
        <taxon>Eukaryota</taxon>
        <taxon>Metazoa</taxon>
        <taxon>Ecdysozoa</taxon>
        <taxon>Arthropoda</taxon>
        <taxon>Hexapoda</taxon>
        <taxon>Insecta</taxon>
        <taxon>Pterygota</taxon>
        <taxon>Neoptera</taxon>
        <taxon>Endopterygota</taxon>
        <taxon>Coleoptera</taxon>
        <taxon>Polyphaga</taxon>
        <taxon>Cucujiformia</taxon>
        <taxon>Chrysomeloidea</taxon>
        <taxon>Cerambycidae</taxon>
        <taxon>Lamiinae</taxon>
        <taxon>Acanthocinini</taxon>
        <taxon>Exocentrus</taxon>
    </lineage>
</organism>
<dbReference type="GO" id="GO:0004713">
    <property type="term" value="F:protein tyrosine kinase activity"/>
    <property type="evidence" value="ECO:0007669"/>
    <property type="project" value="InterPro"/>
</dbReference>
<dbReference type="SUPFAM" id="SSF56112">
    <property type="entry name" value="Protein kinase-like (PK-like)"/>
    <property type="match status" value="1"/>
</dbReference>
<gene>
    <name evidence="11" type="ORF">NQ315_004953</name>
</gene>
<reference evidence="11 12" key="1">
    <citation type="journal article" date="2023" name="Insect Mol. Biol.">
        <title>Genome sequencing provides insights into the evolution of gene families encoding plant cell wall-degrading enzymes in longhorned beetles.</title>
        <authorList>
            <person name="Shin N.R."/>
            <person name="Okamura Y."/>
            <person name="Kirsch R."/>
            <person name="Pauchet Y."/>
        </authorList>
    </citation>
    <scope>NUCLEOTIDE SEQUENCE [LARGE SCALE GENOMIC DNA]</scope>
    <source>
        <strain evidence="11">EAD_L_NR</strain>
    </source>
</reference>
<comment type="caution">
    <text evidence="11">The sequence shown here is derived from an EMBL/GenBank/DDBJ whole genome shotgun (WGS) entry which is preliminary data.</text>
</comment>
<dbReference type="EMBL" id="JANEYG010000013">
    <property type="protein sequence ID" value="KAJ8920812.1"/>
    <property type="molecule type" value="Genomic_DNA"/>
</dbReference>
<dbReference type="PANTHER" id="PTHR46256:SF2">
    <property type="entry name" value="NEITHER INACTIVATION NOR AFTERPOTENTIAL PROTEIN C"/>
    <property type="match status" value="1"/>
</dbReference>
<comment type="subcellular location">
    <subcellularLocation>
        <location evidence="2">Cell projection</location>
    </subcellularLocation>
    <subcellularLocation>
        <location evidence="1">Cytoplasm</location>
        <location evidence="1">Cytoskeleton</location>
    </subcellularLocation>
</comment>